<proteinExistence type="predicted"/>
<feature type="domain" description="Beta-lactamase hydrolase-like protein phosphatase-like" evidence="1">
    <location>
        <begin position="2"/>
        <end position="109"/>
    </location>
</feature>
<dbReference type="Pfam" id="PF04273">
    <property type="entry name" value="BLH_phosphatase"/>
    <property type="match status" value="1"/>
</dbReference>
<gene>
    <name evidence="2" type="ORF">KK488_17480</name>
</gene>
<protein>
    <submittedName>
        <fullName evidence="2">TIGR01244 family phosphatase</fullName>
    </submittedName>
</protein>
<evidence type="ECO:0000313" key="3">
    <source>
        <dbReference type="Proteomes" id="UP001138757"/>
    </source>
</evidence>
<dbReference type="InterPro" id="IPR029021">
    <property type="entry name" value="Prot-tyrosine_phosphatase-like"/>
</dbReference>
<evidence type="ECO:0000259" key="1">
    <source>
        <dbReference type="Pfam" id="PF04273"/>
    </source>
</evidence>
<dbReference type="NCBIfam" id="TIGR01244">
    <property type="entry name" value="TIGR01244 family sulfur transferase"/>
    <property type="match status" value="1"/>
</dbReference>
<sequence>MLKQLTSSILVAPQIGIETVEEAKALGVTLIVNNRPEDESPDQTPGGAIAAAARAAGIAYIAIPVSPGGFAPWQLDALDKALADNEGNTLCYCRSGTRSTLLWSLTRARAGDSPDEIAETAALAGYDVTPIREMMHALAGAAKS</sequence>
<comment type="caution">
    <text evidence="2">The sequence shown here is derived from an EMBL/GenBank/DDBJ whole genome shotgun (WGS) entry which is preliminary data.</text>
</comment>
<dbReference type="SUPFAM" id="SSF52799">
    <property type="entry name" value="(Phosphotyrosine protein) phosphatases II"/>
    <property type="match status" value="1"/>
</dbReference>
<keyword evidence="3" id="KW-1185">Reference proteome</keyword>
<dbReference type="InterPro" id="IPR005939">
    <property type="entry name" value="BLH_phosphatase-like"/>
</dbReference>
<dbReference type="RefSeq" id="WP_214624997.1">
    <property type="nucleotide sequence ID" value="NZ_JAHGAW010000012.1"/>
</dbReference>
<dbReference type="GO" id="GO:0016787">
    <property type="term" value="F:hydrolase activity"/>
    <property type="evidence" value="ECO:0007669"/>
    <property type="project" value="InterPro"/>
</dbReference>
<dbReference type="AlphaFoldDB" id="A0A9X1DEJ7"/>
<name>A0A9X1DEJ7_9SPHN</name>
<accession>A0A9X1DEJ7</accession>
<dbReference type="EMBL" id="JAHGAW010000012">
    <property type="protein sequence ID" value="MBT2188747.1"/>
    <property type="molecule type" value="Genomic_DNA"/>
</dbReference>
<dbReference type="Proteomes" id="UP001138757">
    <property type="component" value="Unassembled WGS sequence"/>
</dbReference>
<evidence type="ECO:0000313" key="2">
    <source>
        <dbReference type="EMBL" id="MBT2188747.1"/>
    </source>
</evidence>
<reference evidence="2" key="1">
    <citation type="submission" date="2021-05" db="EMBL/GenBank/DDBJ databases">
        <title>Genome of Sphingobium sp. strain.</title>
        <authorList>
            <person name="Fan R."/>
        </authorList>
    </citation>
    <scope>NUCLEOTIDE SEQUENCE</scope>
    <source>
        <strain evidence="2">H33</strain>
    </source>
</reference>
<dbReference type="Gene3D" id="3.90.190.10">
    <property type="entry name" value="Protein tyrosine phosphatase superfamily"/>
    <property type="match status" value="1"/>
</dbReference>
<organism evidence="2 3">
    <name type="scientific">Sphingobium nicotianae</name>
    <dbReference type="NCBI Taxonomy" id="2782607"/>
    <lineage>
        <taxon>Bacteria</taxon>
        <taxon>Pseudomonadati</taxon>
        <taxon>Pseudomonadota</taxon>
        <taxon>Alphaproteobacteria</taxon>
        <taxon>Sphingomonadales</taxon>
        <taxon>Sphingomonadaceae</taxon>
        <taxon>Sphingobium</taxon>
    </lineage>
</organism>